<dbReference type="PANTHER" id="PTHR11764:SF20">
    <property type="entry name" value="LANOSTEROL SYNTHASE"/>
    <property type="match status" value="1"/>
</dbReference>
<evidence type="ECO:0000256" key="4">
    <source>
        <dbReference type="ARBA" id="ARBA00023235"/>
    </source>
</evidence>
<dbReference type="Gene3D" id="1.50.10.20">
    <property type="match status" value="2"/>
</dbReference>
<dbReference type="EMBL" id="JBAWSX010000005">
    <property type="protein sequence ID" value="MEI4801934.1"/>
    <property type="molecule type" value="Genomic_DNA"/>
</dbReference>
<evidence type="ECO:0000256" key="1">
    <source>
        <dbReference type="ARBA" id="ARBA00004999"/>
    </source>
</evidence>
<dbReference type="GO" id="GO:0051007">
    <property type="term" value="F:squalene-hopene cyclase activity"/>
    <property type="evidence" value="ECO:0007669"/>
    <property type="project" value="UniProtKB-EC"/>
</dbReference>
<keyword evidence="3" id="KW-0677">Repeat</keyword>
<comment type="similarity">
    <text evidence="2">Belongs to the terpene cyclase/mutase family.</text>
</comment>
<evidence type="ECO:0000259" key="6">
    <source>
        <dbReference type="Pfam" id="PF13249"/>
    </source>
</evidence>
<evidence type="ECO:0000313" key="7">
    <source>
        <dbReference type="EMBL" id="MEI4801934.1"/>
    </source>
</evidence>
<dbReference type="PANTHER" id="PTHR11764">
    <property type="entry name" value="TERPENE CYCLASE/MUTASE FAMILY MEMBER"/>
    <property type="match status" value="1"/>
</dbReference>
<dbReference type="Pfam" id="PF13243">
    <property type="entry name" value="SQHop_cyclase_C"/>
    <property type="match status" value="1"/>
</dbReference>
<keyword evidence="4 7" id="KW-0413">Isomerase</keyword>
<evidence type="ECO:0000313" key="8">
    <source>
        <dbReference type="Proteomes" id="UP001372526"/>
    </source>
</evidence>
<comment type="pathway">
    <text evidence="1">Secondary metabolite biosynthesis; hopanoid biosynthesis.</text>
</comment>
<evidence type="ECO:0000256" key="3">
    <source>
        <dbReference type="ARBA" id="ARBA00022737"/>
    </source>
</evidence>
<reference evidence="7 8" key="1">
    <citation type="submission" date="2024-01" db="EMBL/GenBank/DDBJ databases">
        <title>Seven novel Bacillus-like species.</title>
        <authorList>
            <person name="Liu G."/>
        </authorList>
    </citation>
    <scope>NUCLEOTIDE SEQUENCE [LARGE SCALE GENOMIC DNA]</scope>
    <source>
        <strain evidence="7 8">FJAT-51639</strain>
    </source>
</reference>
<feature type="domain" description="Squalene cyclase N-terminal" evidence="6">
    <location>
        <begin position="11"/>
        <end position="291"/>
    </location>
</feature>
<dbReference type="RefSeq" id="WP_336472544.1">
    <property type="nucleotide sequence ID" value="NZ_JBAWSX010000005.1"/>
</dbReference>
<dbReference type="NCBIfam" id="TIGR01507">
    <property type="entry name" value="hopene_cyclase"/>
    <property type="match status" value="1"/>
</dbReference>
<dbReference type="SUPFAM" id="SSF48239">
    <property type="entry name" value="Terpenoid cyclases/Protein prenyltransferases"/>
    <property type="match status" value="2"/>
</dbReference>
<dbReference type="NCBIfam" id="TIGR01787">
    <property type="entry name" value="squalene_cyclas"/>
    <property type="match status" value="1"/>
</dbReference>
<dbReference type="InterPro" id="IPR018333">
    <property type="entry name" value="Squalene_cyclase"/>
</dbReference>
<name>A0ABU8FJ31_9BACI</name>
<evidence type="ECO:0000256" key="2">
    <source>
        <dbReference type="ARBA" id="ARBA00009755"/>
    </source>
</evidence>
<keyword evidence="8" id="KW-1185">Reference proteome</keyword>
<dbReference type="Pfam" id="PF13249">
    <property type="entry name" value="SQHop_cyclase_N"/>
    <property type="match status" value="1"/>
</dbReference>
<accession>A0ABU8FJ31</accession>
<organism evidence="7 8">
    <name type="scientific">Bacillus bruguierae</name>
    <dbReference type="NCBI Taxonomy" id="3127667"/>
    <lineage>
        <taxon>Bacteria</taxon>
        <taxon>Bacillati</taxon>
        <taxon>Bacillota</taxon>
        <taxon>Bacilli</taxon>
        <taxon>Bacillales</taxon>
        <taxon>Bacillaceae</taxon>
        <taxon>Bacillus</taxon>
    </lineage>
</organism>
<sequence length="619" mass="71074">MLLYDKVKNEIERQVTALRTMQQRDGTWRFCFEGSPLTDCTMIFLLRMLRKEKEIEPFVARLTSLQTNEGIWKLYEDEPNGNLSATIQVYAALLASLQYKKEDRIMRRAEQFIREQGGITNAHFMTKFMLALHGQCNYPPFFHFPMPFFFLPDQSPFSMYEVSNTARIHFVPTIICLNKKFVVDEIDIPDLNHIVGVNKTNWFHSKRSSVWQTILSEGKKLISYPYTLHHKGYKAAERFMLERIEGNGTLYTYASATFYMIYALLALGHSIHSPIIEKSVSGLQSYIWNTKNGAHLQNSPSTVWDTALLSYALQEANVSEDDAMIERANRFLLKKQHTSYGDWHVHAPALPPGGWGFTETNTIAPDCDDTTAALRSLTSMAKKDKKVKRAWDKGIHWILGMQNKDGGWGAFEKNVDKHMFLHIPLDSAEDIILDPSTPDITGRVLEFFGTHASNEINSYDLQRGVQWLLRNQEQNGSWYGKWGVCYIYGTWAAVTGLRANGLPKNHPAIEKAVRWLEMIQHRDGGWGESCRSSKEKRFISTSFSTPSQTAWALDALITVNDTETASIQNGMNYLLEHSFHNIEYPTGTGLPGEFYIRYHSYHRLFPLLTLAHYVKKYKK</sequence>
<dbReference type="InterPro" id="IPR008930">
    <property type="entry name" value="Terpenoid_cyclase/PrenylTrfase"/>
</dbReference>
<dbReference type="SFLD" id="SFLDG01016">
    <property type="entry name" value="Prenyltransferase_Like_2"/>
    <property type="match status" value="1"/>
</dbReference>
<evidence type="ECO:0000259" key="5">
    <source>
        <dbReference type="Pfam" id="PF13243"/>
    </source>
</evidence>
<dbReference type="InterPro" id="IPR032697">
    <property type="entry name" value="SQ_cyclase_N"/>
</dbReference>
<feature type="domain" description="Squalene cyclase C-terminal" evidence="5">
    <location>
        <begin position="301"/>
        <end position="614"/>
    </location>
</feature>
<gene>
    <name evidence="7" type="primary">shc</name>
    <name evidence="7" type="ORF">WAZ07_11455</name>
</gene>
<dbReference type="InterPro" id="IPR032696">
    <property type="entry name" value="SQ_cyclase_C"/>
</dbReference>
<dbReference type="InterPro" id="IPR006400">
    <property type="entry name" value="Hopene-cyclase"/>
</dbReference>
<dbReference type="EC" id="5.4.99.17" evidence="7"/>
<dbReference type="Proteomes" id="UP001372526">
    <property type="component" value="Unassembled WGS sequence"/>
</dbReference>
<comment type="caution">
    <text evidence="7">The sequence shown here is derived from an EMBL/GenBank/DDBJ whole genome shotgun (WGS) entry which is preliminary data.</text>
</comment>
<proteinExistence type="inferred from homology"/>
<protein>
    <submittedName>
        <fullName evidence="7">Squalene--hopene cyclase</fullName>
        <ecNumber evidence="7">5.4.99.17</ecNumber>
    </submittedName>
</protein>